<feature type="compositionally biased region" description="Basic and acidic residues" evidence="1">
    <location>
        <begin position="16"/>
        <end position="36"/>
    </location>
</feature>
<feature type="region of interest" description="Disordered" evidence="1">
    <location>
        <begin position="1"/>
        <end position="36"/>
    </location>
</feature>
<proteinExistence type="predicted"/>
<sequence length="84" mass="8792">MDTQGTERVNGGAIETKVETADFRSPAGHEEPTKEHVGVVHLTRKNKESGTGDGIMARTAAAVTNTIKSAKDAIVGRGKSNTSN</sequence>
<organism evidence="2 3">
    <name type="scientific">Manihot esculenta</name>
    <name type="common">Cassava</name>
    <name type="synonym">Jatropha manihot</name>
    <dbReference type="NCBI Taxonomy" id="3983"/>
    <lineage>
        <taxon>Eukaryota</taxon>
        <taxon>Viridiplantae</taxon>
        <taxon>Streptophyta</taxon>
        <taxon>Embryophyta</taxon>
        <taxon>Tracheophyta</taxon>
        <taxon>Spermatophyta</taxon>
        <taxon>Magnoliopsida</taxon>
        <taxon>eudicotyledons</taxon>
        <taxon>Gunneridae</taxon>
        <taxon>Pentapetalae</taxon>
        <taxon>rosids</taxon>
        <taxon>fabids</taxon>
        <taxon>Malpighiales</taxon>
        <taxon>Euphorbiaceae</taxon>
        <taxon>Crotonoideae</taxon>
        <taxon>Manihoteae</taxon>
        <taxon>Manihot</taxon>
    </lineage>
</organism>
<gene>
    <name evidence="2" type="ORF">MANES_18G041800</name>
</gene>
<evidence type="ECO:0000313" key="3">
    <source>
        <dbReference type="Proteomes" id="UP000091857"/>
    </source>
</evidence>
<dbReference type="EMBL" id="CM004404">
    <property type="protein sequence ID" value="OAY22978.1"/>
    <property type="molecule type" value="Genomic_DNA"/>
</dbReference>
<name>A0A251IPZ3_MANES</name>
<protein>
    <submittedName>
        <fullName evidence="2">Uncharacterized protein</fullName>
    </submittedName>
</protein>
<reference evidence="2 3" key="1">
    <citation type="submission" date="2016-02" db="EMBL/GenBank/DDBJ databases">
        <title>WGS assembly of Manihot esculenta.</title>
        <authorList>
            <person name="Bredeson J.V."/>
            <person name="Prochnik S.E."/>
            <person name="Lyons J.B."/>
            <person name="Schmutz J."/>
            <person name="Grimwood J."/>
            <person name="Vrebalov J."/>
            <person name="Bart R.S."/>
            <person name="Amuge T."/>
            <person name="Ferguson M.E."/>
            <person name="Green R."/>
            <person name="Putnam N."/>
            <person name="Stites J."/>
            <person name="Rounsley S."/>
            <person name="Rokhsar D.S."/>
        </authorList>
    </citation>
    <scope>NUCLEOTIDE SEQUENCE [LARGE SCALE GENOMIC DNA]</scope>
    <source>
        <strain evidence="3">cv. AM560-2</strain>
        <tissue evidence="2">Leaf</tissue>
    </source>
</reference>
<dbReference type="EMBL" id="CM004404">
    <property type="protein sequence ID" value="OAY22979.1"/>
    <property type="molecule type" value="Genomic_DNA"/>
</dbReference>
<dbReference type="AlphaFoldDB" id="A0A251IPZ3"/>
<keyword evidence="3" id="KW-1185">Reference proteome</keyword>
<accession>A0A251IPZ3</accession>
<dbReference type="Proteomes" id="UP000091857">
    <property type="component" value="Chromosome 18"/>
</dbReference>
<evidence type="ECO:0000256" key="1">
    <source>
        <dbReference type="SAM" id="MobiDB-lite"/>
    </source>
</evidence>
<dbReference type="Gramene" id="Manes.18G041800.1.v8.1">
    <property type="protein sequence ID" value="Manes.18G041800.1.v8.1.CDS"/>
    <property type="gene ID" value="Manes.18G041800.v8.1"/>
</dbReference>
<dbReference type="OMA" id="FCTMATK"/>
<evidence type="ECO:0000313" key="2">
    <source>
        <dbReference type="EMBL" id="OAY22978.1"/>
    </source>
</evidence>